<proteinExistence type="predicted"/>
<keyword evidence="3" id="KW-1185">Reference proteome</keyword>
<evidence type="ECO:0000313" key="2">
    <source>
        <dbReference type="EMBL" id="WZN45723.1"/>
    </source>
</evidence>
<organism evidence="2 3">
    <name type="scientific">Chitinophaga caseinilytica</name>
    <dbReference type="NCBI Taxonomy" id="2267521"/>
    <lineage>
        <taxon>Bacteria</taxon>
        <taxon>Pseudomonadati</taxon>
        <taxon>Bacteroidota</taxon>
        <taxon>Chitinophagia</taxon>
        <taxon>Chitinophagales</taxon>
        <taxon>Chitinophagaceae</taxon>
        <taxon>Chitinophaga</taxon>
    </lineage>
</organism>
<dbReference type="PANTHER" id="PTHR48098:SF3">
    <property type="entry name" value="IRON(III) ENTEROBACTIN ESTERASE"/>
    <property type="match status" value="1"/>
</dbReference>
<dbReference type="InterPro" id="IPR050583">
    <property type="entry name" value="Mycobacterial_A85_antigen"/>
</dbReference>
<dbReference type="PANTHER" id="PTHR48098">
    <property type="entry name" value="ENTEROCHELIN ESTERASE-RELATED"/>
    <property type="match status" value="1"/>
</dbReference>
<keyword evidence="1" id="KW-0732">Signal</keyword>
<dbReference type="Proteomes" id="UP001449657">
    <property type="component" value="Chromosome"/>
</dbReference>
<accession>A0ABZ2Z294</accession>
<dbReference type="Gene3D" id="3.40.50.1820">
    <property type="entry name" value="alpha/beta hydrolase"/>
    <property type="match status" value="1"/>
</dbReference>
<dbReference type="InterPro" id="IPR029058">
    <property type="entry name" value="AB_hydrolase_fold"/>
</dbReference>
<dbReference type="SUPFAM" id="SSF53474">
    <property type="entry name" value="alpha/beta-Hydrolases"/>
    <property type="match status" value="1"/>
</dbReference>
<dbReference type="RefSeq" id="WP_341840473.1">
    <property type="nucleotide sequence ID" value="NZ_CP149792.1"/>
</dbReference>
<protein>
    <submittedName>
        <fullName evidence="2">Alpha/beta hydrolase-fold protein</fullName>
    </submittedName>
</protein>
<dbReference type="Pfam" id="PF00756">
    <property type="entry name" value="Esterase"/>
    <property type="match status" value="1"/>
</dbReference>
<feature type="chain" id="PRO_5046842953" evidence="1">
    <location>
        <begin position="20"/>
        <end position="486"/>
    </location>
</feature>
<gene>
    <name evidence="2" type="ORF">WJU22_22750</name>
</gene>
<dbReference type="InterPro" id="IPR000801">
    <property type="entry name" value="Esterase-like"/>
</dbReference>
<reference evidence="2 3" key="1">
    <citation type="submission" date="2024-03" db="EMBL/GenBank/DDBJ databases">
        <title>Chitinophaga caseinilytica sp. nov., a casein hydrolysing bacterium isolated from forest soil.</title>
        <authorList>
            <person name="Lee D.S."/>
            <person name="Han D.M."/>
            <person name="Baek J.H."/>
            <person name="Choi D.G."/>
            <person name="Jeon J.H."/>
            <person name="Jeon C.O."/>
        </authorList>
    </citation>
    <scope>NUCLEOTIDE SEQUENCE [LARGE SCALE GENOMIC DNA]</scope>
    <source>
        <strain evidence="2 3">KACC 19118</strain>
    </source>
</reference>
<name>A0ABZ2Z294_9BACT</name>
<keyword evidence="2" id="KW-0378">Hydrolase</keyword>
<dbReference type="GO" id="GO:0016787">
    <property type="term" value="F:hydrolase activity"/>
    <property type="evidence" value="ECO:0007669"/>
    <property type="project" value="UniProtKB-KW"/>
</dbReference>
<feature type="signal peptide" evidence="1">
    <location>
        <begin position="1"/>
        <end position="19"/>
    </location>
</feature>
<evidence type="ECO:0000313" key="3">
    <source>
        <dbReference type="Proteomes" id="UP001449657"/>
    </source>
</evidence>
<dbReference type="EMBL" id="CP150096">
    <property type="protein sequence ID" value="WZN45723.1"/>
    <property type="molecule type" value="Genomic_DNA"/>
</dbReference>
<evidence type="ECO:0000256" key="1">
    <source>
        <dbReference type="SAM" id="SignalP"/>
    </source>
</evidence>
<sequence length="486" mass="53830">MKRIVLPLLFSLCSLGAIAQVKLNVQLDASLKGPYTGRLFVYTLKDTAARFTDRTMAEEPAFYLPVANWQPGESISFEKGSRPSHNALETLDPGVYKIVAILDTNTKERGNTAPGNLFSRQEGLLHIAEKGRGEGAVTLNMAFPERPFRETELAKEVKMRSALLSDFRKEDIFIKAAVILPESYAKDTSRQYPVVLIIPGWGGTHYHGAIPGNQRVFGMGQGKDKIYVYLNPETQTPWGLHAFVDSRVNGPWGKALVTELLPYLQQRFRIRKDPKQIFITGQSSGGYGAVWLALHYPASFAGCWATAPDPLDFSSFTGVDLYSAKNYYRDEAGKERGFLRMNGAFQQSQRDARMAELFAGDGGQQQSFEAEFGVAGKDGRPKELFDPQTGDIRKSVVQEWKPYDLALYVQNNWQKIKKAGVGKITVYAGTEDNFLLNESVAAFGRKAEAAGADIRVVLVPGADHFTLRNEAWAKALQAEIDALIGD</sequence>